<feature type="binding site" evidence="14">
    <location>
        <position position="229"/>
    </location>
    <ligand>
        <name>ATP</name>
        <dbReference type="ChEBI" id="CHEBI:30616"/>
    </ligand>
</feature>
<evidence type="ECO:0000256" key="6">
    <source>
        <dbReference type="ARBA" id="ARBA00022692"/>
    </source>
</evidence>
<dbReference type="InterPro" id="IPR000719">
    <property type="entry name" value="Prot_kinase_dom"/>
</dbReference>
<keyword evidence="13" id="KW-0675">Receptor</keyword>
<keyword evidence="6 16" id="KW-0812">Transmembrane</keyword>
<evidence type="ECO:0000256" key="1">
    <source>
        <dbReference type="ARBA" id="ARBA00004479"/>
    </source>
</evidence>
<organism evidence="19 20">
    <name type="scientific">Diploscapter pachys</name>
    <dbReference type="NCBI Taxonomy" id="2018661"/>
    <lineage>
        <taxon>Eukaryota</taxon>
        <taxon>Metazoa</taxon>
        <taxon>Ecdysozoa</taxon>
        <taxon>Nematoda</taxon>
        <taxon>Chromadorea</taxon>
        <taxon>Rhabditida</taxon>
        <taxon>Rhabditina</taxon>
        <taxon>Rhabditomorpha</taxon>
        <taxon>Rhabditoidea</taxon>
        <taxon>Rhabditidae</taxon>
        <taxon>Diploscapter</taxon>
    </lineage>
</organism>
<dbReference type="STRING" id="2018661.A0A2A2L845"/>
<dbReference type="PROSITE" id="PS00107">
    <property type="entry name" value="PROTEIN_KINASE_ATP"/>
    <property type="match status" value="1"/>
</dbReference>
<evidence type="ECO:0000256" key="16">
    <source>
        <dbReference type="SAM" id="Phobius"/>
    </source>
</evidence>
<dbReference type="SUPFAM" id="SSF57302">
    <property type="entry name" value="Snake toxin-like"/>
    <property type="match status" value="1"/>
</dbReference>
<keyword evidence="8 14" id="KW-0547">Nucleotide-binding</keyword>
<comment type="subcellular location">
    <subcellularLocation>
        <location evidence="1">Membrane</location>
        <topology evidence="1">Single-pass type I membrane protein</topology>
    </subcellularLocation>
</comment>
<evidence type="ECO:0000256" key="10">
    <source>
        <dbReference type="ARBA" id="ARBA00022840"/>
    </source>
</evidence>
<dbReference type="SMART" id="SM00220">
    <property type="entry name" value="S_TKc"/>
    <property type="match status" value="1"/>
</dbReference>
<feature type="compositionally biased region" description="Basic and acidic residues" evidence="15">
    <location>
        <begin position="446"/>
        <end position="455"/>
    </location>
</feature>
<dbReference type="EMBL" id="LIAE01007064">
    <property type="protein sequence ID" value="PAV82324.1"/>
    <property type="molecule type" value="Genomic_DNA"/>
</dbReference>
<dbReference type="GO" id="GO:0043235">
    <property type="term" value="C:receptor complex"/>
    <property type="evidence" value="ECO:0007669"/>
    <property type="project" value="TreeGrafter"/>
</dbReference>
<feature type="compositionally biased region" description="Low complexity" evidence="15">
    <location>
        <begin position="432"/>
        <end position="444"/>
    </location>
</feature>
<dbReference type="SMART" id="SM00467">
    <property type="entry name" value="GS"/>
    <property type="match status" value="1"/>
</dbReference>
<dbReference type="InterPro" id="IPR003605">
    <property type="entry name" value="GS_dom"/>
</dbReference>
<evidence type="ECO:0000256" key="14">
    <source>
        <dbReference type="PROSITE-ProRule" id="PRU10141"/>
    </source>
</evidence>
<comment type="similarity">
    <text evidence="2">Belongs to the protein kinase superfamily. TKL Ser/Thr protein kinase family. TGFB receptor subfamily.</text>
</comment>
<evidence type="ECO:0000259" key="18">
    <source>
        <dbReference type="PROSITE" id="PS51256"/>
    </source>
</evidence>
<comment type="caution">
    <text evidence="19">The sequence shown here is derived from an EMBL/GenBank/DDBJ whole genome shotgun (WGS) entry which is preliminary data.</text>
</comment>
<dbReference type="GO" id="GO:0005886">
    <property type="term" value="C:plasma membrane"/>
    <property type="evidence" value="ECO:0007669"/>
    <property type="project" value="TreeGrafter"/>
</dbReference>
<dbReference type="GO" id="GO:0005524">
    <property type="term" value="F:ATP binding"/>
    <property type="evidence" value="ECO:0007669"/>
    <property type="project" value="UniProtKB-UniRule"/>
</dbReference>
<evidence type="ECO:0000259" key="17">
    <source>
        <dbReference type="PROSITE" id="PS50011"/>
    </source>
</evidence>
<gene>
    <name evidence="19" type="ORF">WR25_16761</name>
</gene>
<feature type="transmembrane region" description="Helical" evidence="16">
    <location>
        <begin position="132"/>
        <end position="153"/>
    </location>
</feature>
<dbReference type="InterPro" id="IPR017441">
    <property type="entry name" value="Protein_kinase_ATP_BS"/>
</dbReference>
<sequence length="568" mass="63554">MQHFRQSLPSGVHPNASNICYCSYGEGICSANQTCIKHPSAQCFHAVEERFNSTLRIMQTLHMYGCAGLERGSGGSRLLCNAWRFAHFHPRSIACCNNGSLCNKDIVPPTYRHLNAVSSDETEMEIRHSSPLLVIVISLFVFGAVTSLIFIAYKKFILTKKKNALESSEIDVEKKAMLTDESGSGSGSGKTALNQRTVANDLKIITVIGQGRFGQVRKAFYRCSYVAVKTFYTTEENSWRNELDIYQTHMLNHENILQYVAADISSEDSITQMLLITDYHSLGSLFDYLRRDDVRLGIEEALRLCHSSICGIEHLHAPIQGTGSRRKPEIAHRDIKSKNIIVKRPGVCCIADFGLAVRLENNRLIPEKVNAQVGTKRYMAPEVLCRMLNVNDFTQFKLADMYSFALVLWEIMMMIELKPASGGQEGVDGNVSESSGLGDSLGSEQPRIHRENASINKEKKASVCMPYEGMVSNDPSFEEMRRVICEEEKRPPIDSAWATDKQSCLNELTNLMSDCWHANPDARHTALRMKKQLLKLIEGLQDVKVNGKGKETTSRSQGTDSGFKETNT</sequence>
<evidence type="ECO:0000256" key="7">
    <source>
        <dbReference type="ARBA" id="ARBA00022729"/>
    </source>
</evidence>
<dbReference type="Gene3D" id="2.10.60.10">
    <property type="entry name" value="CD59"/>
    <property type="match status" value="1"/>
</dbReference>
<keyword evidence="5" id="KW-0808">Transferase</keyword>
<evidence type="ECO:0000256" key="3">
    <source>
        <dbReference type="ARBA" id="ARBA00012401"/>
    </source>
</evidence>
<dbReference type="InterPro" id="IPR045860">
    <property type="entry name" value="Snake_toxin-like_sf"/>
</dbReference>
<dbReference type="OrthoDB" id="69842at2759"/>
<evidence type="ECO:0000256" key="5">
    <source>
        <dbReference type="ARBA" id="ARBA00022679"/>
    </source>
</evidence>
<dbReference type="EC" id="2.7.11.30" evidence="3"/>
<evidence type="ECO:0000256" key="2">
    <source>
        <dbReference type="ARBA" id="ARBA00009605"/>
    </source>
</evidence>
<dbReference type="InterPro" id="IPR000333">
    <property type="entry name" value="TGFB_receptor"/>
</dbReference>
<evidence type="ECO:0000256" key="9">
    <source>
        <dbReference type="ARBA" id="ARBA00022777"/>
    </source>
</evidence>
<keyword evidence="7" id="KW-0732">Signal</keyword>
<dbReference type="PANTHER" id="PTHR23255">
    <property type="entry name" value="TRANSFORMING GROWTH FACTOR-BETA RECEPTOR TYPE I AND II"/>
    <property type="match status" value="1"/>
</dbReference>
<dbReference type="InterPro" id="IPR011009">
    <property type="entry name" value="Kinase-like_dom_sf"/>
</dbReference>
<name>A0A2A2L845_9BILA</name>
<dbReference type="PROSITE" id="PS00108">
    <property type="entry name" value="PROTEIN_KINASE_ST"/>
    <property type="match status" value="1"/>
</dbReference>
<protein>
    <recommendedName>
        <fullName evidence="3">receptor protein serine/threonine kinase</fullName>
        <ecNumber evidence="3">2.7.11.30</ecNumber>
    </recommendedName>
</protein>
<feature type="domain" description="GS" evidence="18">
    <location>
        <begin position="168"/>
        <end position="201"/>
    </location>
</feature>
<dbReference type="PROSITE" id="PS51256">
    <property type="entry name" value="GS"/>
    <property type="match status" value="1"/>
</dbReference>
<dbReference type="PROSITE" id="PS50011">
    <property type="entry name" value="PROTEIN_KINASE_DOM"/>
    <property type="match status" value="1"/>
</dbReference>
<reference evidence="19 20" key="1">
    <citation type="journal article" date="2017" name="Curr. Biol.">
        <title>Genome architecture and evolution of a unichromosomal asexual nematode.</title>
        <authorList>
            <person name="Fradin H."/>
            <person name="Zegar C."/>
            <person name="Gutwein M."/>
            <person name="Lucas J."/>
            <person name="Kovtun M."/>
            <person name="Corcoran D."/>
            <person name="Baugh L.R."/>
            <person name="Kiontke K."/>
            <person name="Gunsalus K."/>
            <person name="Fitch D.H."/>
            <person name="Piano F."/>
        </authorList>
    </citation>
    <scope>NUCLEOTIDE SEQUENCE [LARGE SCALE GENOMIC DNA]</scope>
    <source>
        <strain evidence="19">PF1309</strain>
    </source>
</reference>
<evidence type="ECO:0000256" key="13">
    <source>
        <dbReference type="ARBA" id="ARBA00023170"/>
    </source>
</evidence>
<proteinExistence type="inferred from homology"/>
<dbReference type="PANTHER" id="PTHR23255:SF71">
    <property type="entry name" value="RECEPTOR PROTEIN SERINE_THREONINE KINASE"/>
    <property type="match status" value="1"/>
</dbReference>
<accession>A0A2A2L845</accession>
<dbReference type="Gene3D" id="3.30.200.20">
    <property type="entry name" value="Phosphorylase Kinase, domain 1"/>
    <property type="match status" value="1"/>
</dbReference>
<feature type="region of interest" description="Disordered" evidence="15">
    <location>
        <begin position="544"/>
        <end position="568"/>
    </location>
</feature>
<dbReference type="SUPFAM" id="SSF56112">
    <property type="entry name" value="Protein kinase-like (PK-like)"/>
    <property type="match status" value="1"/>
</dbReference>
<feature type="domain" description="Protein kinase" evidence="17">
    <location>
        <begin position="202"/>
        <end position="534"/>
    </location>
</feature>
<evidence type="ECO:0000256" key="15">
    <source>
        <dbReference type="SAM" id="MobiDB-lite"/>
    </source>
</evidence>
<keyword evidence="11 16" id="KW-1133">Transmembrane helix</keyword>
<dbReference type="Gene3D" id="1.10.510.10">
    <property type="entry name" value="Transferase(Phosphotransferase) domain 1"/>
    <property type="match status" value="1"/>
</dbReference>
<evidence type="ECO:0000256" key="12">
    <source>
        <dbReference type="ARBA" id="ARBA00023136"/>
    </source>
</evidence>
<dbReference type="Pfam" id="PF00069">
    <property type="entry name" value="Pkinase"/>
    <property type="match status" value="1"/>
</dbReference>
<evidence type="ECO:0000313" key="19">
    <source>
        <dbReference type="EMBL" id="PAV82324.1"/>
    </source>
</evidence>
<dbReference type="AlphaFoldDB" id="A0A2A2L845"/>
<keyword evidence="12 16" id="KW-0472">Membrane</keyword>
<evidence type="ECO:0000256" key="4">
    <source>
        <dbReference type="ARBA" id="ARBA00022527"/>
    </source>
</evidence>
<dbReference type="GO" id="GO:0071363">
    <property type="term" value="P:cellular response to growth factor stimulus"/>
    <property type="evidence" value="ECO:0007669"/>
    <property type="project" value="TreeGrafter"/>
</dbReference>
<evidence type="ECO:0000313" key="20">
    <source>
        <dbReference type="Proteomes" id="UP000218231"/>
    </source>
</evidence>
<keyword evidence="4" id="KW-0723">Serine/threonine-protein kinase</keyword>
<keyword evidence="9" id="KW-0418">Kinase</keyword>
<feature type="compositionally biased region" description="Polar residues" evidence="15">
    <location>
        <begin position="554"/>
        <end position="568"/>
    </location>
</feature>
<keyword evidence="20" id="KW-1185">Reference proteome</keyword>
<keyword evidence="10 14" id="KW-0067">ATP-binding</keyword>
<evidence type="ECO:0000256" key="11">
    <source>
        <dbReference type="ARBA" id="ARBA00022989"/>
    </source>
</evidence>
<feature type="region of interest" description="Disordered" evidence="15">
    <location>
        <begin position="422"/>
        <end position="455"/>
    </location>
</feature>
<evidence type="ECO:0000256" key="8">
    <source>
        <dbReference type="ARBA" id="ARBA00022741"/>
    </source>
</evidence>
<dbReference type="GO" id="GO:0004675">
    <property type="term" value="F:transmembrane receptor protein serine/threonine kinase activity"/>
    <property type="evidence" value="ECO:0007669"/>
    <property type="project" value="UniProtKB-EC"/>
</dbReference>
<dbReference type="CDD" id="cd23586">
    <property type="entry name" value="TFP_LU_ECD_sma6"/>
    <property type="match status" value="1"/>
</dbReference>
<dbReference type="Proteomes" id="UP000218231">
    <property type="component" value="Unassembled WGS sequence"/>
</dbReference>
<dbReference type="InterPro" id="IPR008271">
    <property type="entry name" value="Ser/Thr_kinase_AS"/>
</dbReference>